<dbReference type="EMBL" id="QLMH01000012">
    <property type="protein sequence ID" value="RAK17345.1"/>
    <property type="molecule type" value="Genomic_DNA"/>
</dbReference>
<evidence type="ECO:0000256" key="3">
    <source>
        <dbReference type="ARBA" id="ARBA00022691"/>
    </source>
</evidence>
<feature type="binding site" evidence="4">
    <location>
        <position position="97"/>
    </location>
    <ligand>
        <name>S-adenosyl-L-methionine</name>
        <dbReference type="ChEBI" id="CHEBI:59789"/>
    </ligand>
</feature>
<dbReference type="Proteomes" id="UP000248555">
    <property type="component" value="Unassembled WGS sequence"/>
</dbReference>
<feature type="domain" description="Methyltransferase" evidence="5">
    <location>
        <begin position="49"/>
        <end position="140"/>
    </location>
</feature>
<name>A0A327YC12_9BACL</name>
<dbReference type="CDD" id="cd02440">
    <property type="entry name" value="AdoMet_MTases"/>
    <property type="match status" value="1"/>
</dbReference>
<dbReference type="RefSeq" id="WP_111645878.1">
    <property type="nucleotide sequence ID" value="NZ_QLMH01000012.1"/>
</dbReference>
<evidence type="ECO:0000313" key="6">
    <source>
        <dbReference type="EMBL" id="RAK17345.1"/>
    </source>
</evidence>
<evidence type="ECO:0000313" key="7">
    <source>
        <dbReference type="Proteomes" id="UP000248555"/>
    </source>
</evidence>
<organism evidence="6 7">
    <name type="scientific">Paranoxybacillus vitaminiphilus</name>
    <dbReference type="NCBI Taxonomy" id="581036"/>
    <lineage>
        <taxon>Bacteria</taxon>
        <taxon>Bacillati</taxon>
        <taxon>Bacillota</taxon>
        <taxon>Bacilli</taxon>
        <taxon>Bacillales</taxon>
        <taxon>Anoxybacillaceae</taxon>
        <taxon>Paranoxybacillus</taxon>
    </lineage>
</organism>
<feature type="binding site" evidence="4">
    <location>
        <position position="74"/>
    </location>
    <ligand>
        <name>S-adenosyl-L-methionine</name>
        <dbReference type="ChEBI" id="CHEBI:59789"/>
    </ligand>
</feature>
<reference evidence="6 7" key="1">
    <citation type="submission" date="2018-06" db="EMBL/GenBank/DDBJ databases">
        <title>Genomic Encyclopedia of Type Strains, Phase III (KMG-III): the genomes of soil and plant-associated and newly described type strains.</title>
        <authorList>
            <person name="Whitman W."/>
        </authorList>
    </citation>
    <scope>NUCLEOTIDE SEQUENCE [LARGE SCALE GENOMIC DNA]</scope>
    <source>
        <strain evidence="6 7">CGMCC 1.8979</strain>
    </source>
</reference>
<evidence type="ECO:0000259" key="5">
    <source>
        <dbReference type="Pfam" id="PF13649"/>
    </source>
</evidence>
<comment type="function">
    <text evidence="4">Could be a S-adenosyl-L-methionine-dependent methyltransferase.</text>
</comment>
<dbReference type="HAMAP" id="MF_02100">
    <property type="entry name" value="Methyltr_YrrT"/>
    <property type="match status" value="1"/>
</dbReference>
<dbReference type="OrthoDB" id="465705at2"/>
<dbReference type="EC" id="2.1.1.-" evidence="4"/>
<evidence type="ECO:0000256" key="1">
    <source>
        <dbReference type="ARBA" id="ARBA00022603"/>
    </source>
</evidence>
<keyword evidence="2 4" id="KW-0808">Transferase</keyword>
<dbReference type="InterPro" id="IPR023553">
    <property type="entry name" value="Uncharacterised_MeTfrase_YrrT"/>
</dbReference>
<accession>A0A327YC12</accession>
<gene>
    <name evidence="6" type="ORF">B0I26_11267</name>
</gene>
<sequence length="213" mass="24071">MGREFLELFETWANSYDESVGGHDEQYREVFEGYEAILNTVVNKSGNVVLEFGVGTGNLTKKLLDAGKTVYGIEPSKAMRKKAFEKLGGSVSIHDGDFLRFPVPKEPVDTIVSTYAFHHLTDEEKAQAIEAYGKLLRKGGKIVFADTAFATDEAFRQTIDEALERGFHDLAEDLQREYYTTLDALERMFKAGGFSIEFTRLNKFVWLMEAVKQ</sequence>
<keyword evidence="1 4" id="KW-0489">Methyltransferase</keyword>
<dbReference type="PANTHER" id="PTHR43861">
    <property type="entry name" value="TRANS-ACONITATE 2-METHYLTRANSFERASE-RELATED"/>
    <property type="match status" value="1"/>
</dbReference>
<dbReference type="Pfam" id="PF13649">
    <property type="entry name" value="Methyltransf_25"/>
    <property type="match status" value="1"/>
</dbReference>
<keyword evidence="3 4" id="KW-0949">S-adenosyl-L-methionine</keyword>
<evidence type="ECO:0000256" key="4">
    <source>
        <dbReference type="HAMAP-Rule" id="MF_02100"/>
    </source>
</evidence>
<comment type="caution">
    <text evidence="6">The sequence shown here is derived from an EMBL/GenBank/DDBJ whole genome shotgun (WGS) entry which is preliminary data.</text>
</comment>
<dbReference type="AlphaFoldDB" id="A0A327YC12"/>
<evidence type="ECO:0000256" key="2">
    <source>
        <dbReference type="ARBA" id="ARBA00022679"/>
    </source>
</evidence>
<dbReference type="InterPro" id="IPR041698">
    <property type="entry name" value="Methyltransf_25"/>
</dbReference>
<comment type="similarity">
    <text evidence="4">Belongs to the methyltransferase superfamily. YrrT family.</text>
</comment>
<dbReference type="GO" id="GO:0032259">
    <property type="term" value="P:methylation"/>
    <property type="evidence" value="ECO:0007669"/>
    <property type="project" value="UniProtKB-KW"/>
</dbReference>
<protein>
    <recommendedName>
        <fullName evidence="4">Uncharacterized methyltransferase B0I26_11267</fullName>
        <ecNumber evidence="4">2.1.1.-</ecNumber>
    </recommendedName>
</protein>
<feature type="binding site" evidence="4">
    <location>
        <position position="53"/>
    </location>
    <ligand>
        <name>S-adenosyl-L-methionine</name>
        <dbReference type="ChEBI" id="CHEBI:59789"/>
    </ligand>
</feature>
<keyword evidence="7" id="KW-1185">Reference proteome</keyword>
<proteinExistence type="inferred from homology"/>
<dbReference type="Gene3D" id="3.40.50.150">
    <property type="entry name" value="Vaccinia Virus protein VP39"/>
    <property type="match status" value="1"/>
</dbReference>
<dbReference type="SUPFAM" id="SSF53335">
    <property type="entry name" value="S-adenosyl-L-methionine-dependent methyltransferases"/>
    <property type="match status" value="1"/>
</dbReference>
<dbReference type="InterPro" id="IPR029063">
    <property type="entry name" value="SAM-dependent_MTases_sf"/>
</dbReference>
<dbReference type="GO" id="GO:0008757">
    <property type="term" value="F:S-adenosylmethionine-dependent methyltransferase activity"/>
    <property type="evidence" value="ECO:0007669"/>
    <property type="project" value="UniProtKB-UniRule"/>
</dbReference>